<protein>
    <submittedName>
        <fullName evidence="8">Xanthine permease</fullName>
    </submittedName>
</protein>
<feature type="transmembrane region" description="Helical" evidence="7">
    <location>
        <begin position="99"/>
        <end position="127"/>
    </location>
</feature>
<dbReference type="GO" id="GO:0042907">
    <property type="term" value="F:xanthine transmembrane transporter activity"/>
    <property type="evidence" value="ECO:0007669"/>
    <property type="project" value="TreeGrafter"/>
</dbReference>
<dbReference type="Proteomes" id="UP000199300">
    <property type="component" value="Unassembled WGS sequence"/>
</dbReference>
<dbReference type="NCBIfam" id="NF037981">
    <property type="entry name" value="NCS2_1"/>
    <property type="match status" value="1"/>
</dbReference>
<organism evidence="8 9">
    <name type="scientific">Amphibacillus marinus</name>
    <dbReference type="NCBI Taxonomy" id="872970"/>
    <lineage>
        <taxon>Bacteria</taxon>
        <taxon>Bacillati</taxon>
        <taxon>Bacillota</taxon>
        <taxon>Bacilli</taxon>
        <taxon>Bacillales</taxon>
        <taxon>Bacillaceae</taxon>
        <taxon>Amphibacillus</taxon>
    </lineage>
</organism>
<evidence type="ECO:0000313" key="8">
    <source>
        <dbReference type="EMBL" id="SEN49339.1"/>
    </source>
</evidence>
<feature type="transmembrane region" description="Helical" evidence="7">
    <location>
        <begin position="381"/>
        <end position="399"/>
    </location>
</feature>
<feature type="transmembrane region" description="Helical" evidence="7">
    <location>
        <begin position="411"/>
        <end position="431"/>
    </location>
</feature>
<keyword evidence="6 7" id="KW-0472">Membrane</keyword>
<feature type="transmembrane region" description="Helical" evidence="7">
    <location>
        <begin position="324"/>
        <end position="345"/>
    </location>
</feature>
<feature type="transmembrane region" description="Helical" evidence="7">
    <location>
        <begin position="173"/>
        <end position="189"/>
    </location>
</feature>
<dbReference type="Pfam" id="PF00860">
    <property type="entry name" value="Xan_ur_permease"/>
    <property type="match status" value="1"/>
</dbReference>
<evidence type="ECO:0000256" key="1">
    <source>
        <dbReference type="ARBA" id="ARBA00004141"/>
    </source>
</evidence>
<feature type="transmembrane region" description="Helical" evidence="7">
    <location>
        <begin position="60"/>
        <end position="79"/>
    </location>
</feature>
<name>A0A1H8H007_9BACI</name>
<dbReference type="GO" id="GO:0005886">
    <property type="term" value="C:plasma membrane"/>
    <property type="evidence" value="ECO:0007669"/>
    <property type="project" value="TreeGrafter"/>
</dbReference>
<dbReference type="InterPro" id="IPR006042">
    <property type="entry name" value="Xan_ur_permease"/>
</dbReference>
<evidence type="ECO:0000256" key="6">
    <source>
        <dbReference type="ARBA" id="ARBA00023136"/>
    </source>
</evidence>
<proteinExistence type="inferred from homology"/>
<feature type="transmembrane region" description="Helical" evidence="7">
    <location>
        <begin position="351"/>
        <end position="369"/>
    </location>
</feature>
<feature type="transmembrane region" description="Helical" evidence="7">
    <location>
        <begin position="31"/>
        <end position="53"/>
    </location>
</feature>
<keyword evidence="5 7" id="KW-1133">Transmembrane helix</keyword>
<dbReference type="STRING" id="872970.SAMN04488134_101211"/>
<feature type="transmembrane region" description="Helical" evidence="7">
    <location>
        <begin position="139"/>
        <end position="161"/>
    </location>
</feature>
<dbReference type="PANTHER" id="PTHR42810:SF2">
    <property type="entry name" value="PURINE PERMEASE C1399.01C-RELATED"/>
    <property type="match status" value="1"/>
</dbReference>
<dbReference type="PROSITE" id="PS01116">
    <property type="entry name" value="XANTH_URACIL_PERMASE"/>
    <property type="match status" value="1"/>
</dbReference>
<evidence type="ECO:0000256" key="3">
    <source>
        <dbReference type="ARBA" id="ARBA00022448"/>
    </source>
</evidence>
<keyword evidence="3" id="KW-0813">Transport</keyword>
<feature type="transmembrane region" description="Helical" evidence="7">
    <location>
        <begin position="201"/>
        <end position="218"/>
    </location>
</feature>
<dbReference type="AlphaFoldDB" id="A0A1H8H007"/>
<accession>A0A1H8H007</accession>
<evidence type="ECO:0000256" key="2">
    <source>
        <dbReference type="ARBA" id="ARBA00008821"/>
    </source>
</evidence>
<dbReference type="PANTHER" id="PTHR42810">
    <property type="entry name" value="PURINE PERMEASE C1399.01C-RELATED"/>
    <property type="match status" value="1"/>
</dbReference>
<dbReference type="EMBL" id="FODJ01000001">
    <property type="protein sequence ID" value="SEN49339.1"/>
    <property type="molecule type" value="Genomic_DNA"/>
</dbReference>
<reference evidence="8 9" key="1">
    <citation type="submission" date="2016-10" db="EMBL/GenBank/DDBJ databases">
        <authorList>
            <person name="de Groot N.N."/>
        </authorList>
    </citation>
    <scope>NUCLEOTIDE SEQUENCE [LARGE SCALE GENOMIC DNA]</scope>
    <source>
        <strain evidence="8 9">CGMCC 1.10434</strain>
    </source>
</reference>
<comment type="similarity">
    <text evidence="2">Belongs to the nucleobase:cation symporter-2 (NCS2) (TC 2.A.40) family.</text>
</comment>
<dbReference type="OrthoDB" id="9805749at2"/>
<evidence type="ECO:0000313" key="9">
    <source>
        <dbReference type="Proteomes" id="UP000199300"/>
    </source>
</evidence>
<dbReference type="InterPro" id="IPR006043">
    <property type="entry name" value="NCS2"/>
</dbReference>
<gene>
    <name evidence="8" type="ORF">SAMN04488134_101211</name>
</gene>
<dbReference type="NCBIfam" id="TIGR00801">
    <property type="entry name" value="ncs2"/>
    <property type="match status" value="1"/>
</dbReference>
<comment type="subcellular location">
    <subcellularLocation>
        <location evidence="1">Membrane</location>
        <topology evidence="1">Multi-pass membrane protein</topology>
    </subcellularLocation>
</comment>
<evidence type="ECO:0000256" key="7">
    <source>
        <dbReference type="SAM" id="Phobius"/>
    </source>
</evidence>
<evidence type="ECO:0000256" key="4">
    <source>
        <dbReference type="ARBA" id="ARBA00022692"/>
    </source>
</evidence>
<keyword evidence="4 7" id="KW-0812">Transmembrane</keyword>
<keyword evidence="9" id="KW-1185">Reference proteome</keyword>
<evidence type="ECO:0000256" key="5">
    <source>
        <dbReference type="ARBA" id="ARBA00022989"/>
    </source>
</evidence>
<feature type="transmembrane region" description="Helical" evidence="7">
    <location>
        <begin position="238"/>
        <end position="256"/>
    </location>
</feature>
<sequence length="435" mass="45892">MGDDLMSKQPENDILYGINDKPALTKSIPLAIQHILAMFAANATLPLLMAALLDFSIEETALLIQCALLVAGITTILQVSRVRKIGSGLPIVMGTSNAFISTSLAIATDFGIGAVLGASFVGGLVEFFIGHHLRFFRKIFTPLIGGIVVLTIGITLIPVGVKQAAGSINTGSPTNLLIAALVLISIICFHQSKHTFLKSSSILLGLILGYVVSLLVGVMEFTEITKSSWFSIPLPYQYQWSFEPAAIFTMIFMYLASTIETIGDVAALTKGAEGREPTEEEVAGAVKADGLSSCFASIFNAFPNTSYSQNVGVVSLTGVFSKHIVKIGGIILIILALVPKVSTAISVMPEPVLGGAAIAMFAMVAVSGIKLIQDINLNSRNMLIITISLGVGVGLNLVPEATQQLPFNLQVVLTSGVGPAAIISIFLNLLLPEEH</sequence>